<dbReference type="GO" id="GO:0019693">
    <property type="term" value="P:ribose phosphate metabolic process"/>
    <property type="evidence" value="ECO:0007669"/>
    <property type="project" value="TreeGrafter"/>
</dbReference>
<evidence type="ECO:0000256" key="2">
    <source>
        <dbReference type="ARBA" id="ARBA00022801"/>
    </source>
</evidence>
<sequence>MFRTTKSETVYRGILFDVLREEVEGRGSRFVRELVVHPGAVAVVPVLDDGRLVLVKQYRHAAGEWLVEVPAGTIEDESPEECARRELEEEAGYRADELKKLAEFYLAPGYSTELLHVFTAWKLKRTSSRMVEDEQISVFEVGLAEVFEMVLSGRIRDAKTIASLLLFKQVYGTG</sequence>
<dbReference type="PROSITE" id="PS51462">
    <property type="entry name" value="NUDIX"/>
    <property type="match status" value="1"/>
</dbReference>
<dbReference type="AlphaFoldDB" id="A0A7J3VTS3"/>
<proteinExistence type="predicted"/>
<comment type="cofactor">
    <cofactor evidence="1">
        <name>Mg(2+)</name>
        <dbReference type="ChEBI" id="CHEBI:18420"/>
    </cofactor>
</comment>
<dbReference type="PANTHER" id="PTHR11839:SF18">
    <property type="entry name" value="NUDIX HYDROLASE DOMAIN-CONTAINING PROTEIN"/>
    <property type="match status" value="1"/>
</dbReference>
<evidence type="ECO:0000313" key="4">
    <source>
        <dbReference type="EMBL" id="HHM43803.1"/>
    </source>
</evidence>
<dbReference type="SUPFAM" id="SSF55811">
    <property type="entry name" value="Nudix"/>
    <property type="match status" value="1"/>
</dbReference>
<dbReference type="GO" id="GO:0016787">
    <property type="term" value="F:hydrolase activity"/>
    <property type="evidence" value="ECO:0007669"/>
    <property type="project" value="UniProtKB-KW"/>
</dbReference>
<dbReference type="GO" id="GO:0006753">
    <property type="term" value="P:nucleoside phosphate metabolic process"/>
    <property type="evidence" value="ECO:0007669"/>
    <property type="project" value="TreeGrafter"/>
</dbReference>
<organism evidence="4">
    <name type="scientific">Caldiarchaeum subterraneum</name>
    <dbReference type="NCBI Taxonomy" id="311458"/>
    <lineage>
        <taxon>Archaea</taxon>
        <taxon>Nitrososphaerota</taxon>
        <taxon>Candidatus Caldarchaeales</taxon>
        <taxon>Candidatus Caldarchaeaceae</taxon>
        <taxon>Candidatus Caldarchaeum</taxon>
    </lineage>
</organism>
<dbReference type="PANTHER" id="PTHR11839">
    <property type="entry name" value="UDP/ADP-SUGAR PYROPHOSPHATASE"/>
    <property type="match status" value="1"/>
</dbReference>
<dbReference type="Pfam" id="PF00293">
    <property type="entry name" value="NUDIX"/>
    <property type="match status" value="1"/>
</dbReference>
<dbReference type="CDD" id="cd03424">
    <property type="entry name" value="NUDIX_ADPRase_Nudt5_UGPPase_Nudt14"/>
    <property type="match status" value="1"/>
</dbReference>
<dbReference type="InterPro" id="IPR000086">
    <property type="entry name" value="NUDIX_hydrolase_dom"/>
</dbReference>
<evidence type="ECO:0000259" key="3">
    <source>
        <dbReference type="PROSITE" id="PS51462"/>
    </source>
</evidence>
<dbReference type="EMBL" id="DRXH01000027">
    <property type="protein sequence ID" value="HHM43803.1"/>
    <property type="molecule type" value="Genomic_DNA"/>
</dbReference>
<accession>A0A7J3VTS3</accession>
<dbReference type="Gene3D" id="3.90.79.10">
    <property type="entry name" value="Nucleoside Triphosphate Pyrophosphohydrolase"/>
    <property type="match status" value="1"/>
</dbReference>
<protein>
    <submittedName>
        <fullName evidence="4">NUDIX hydrolase</fullName>
    </submittedName>
</protein>
<dbReference type="InterPro" id="IPR015797">
    <property type="entry name" value="NUDIX_hydrolase-like_dom_sf"/>
</dbReference>
<keyword evidence="2 4" id="KW-0378">Hydrolase</keyword>
<feature type="domain" description="Nudix hydrolase" evidence="3">
    <location>
        <begin position="37"/>
        <end position="163"/>
    </location>
</feature>
<gene>
    <name evidence="4" type="ORF">ENM31_00705</name>
</gene>
<name>A0A7J3VTS3_CALS0</name>
<evidence type="ECO:0000256" key="1">
    <source>
        <dbReference type="ARBA" id="ARBA00001946"/>
    </source>
</evidence>
<reference evidence="4" key="1">
    <citation type="journal article" date="2020" name="mSystems">
        <title>Genome- and Community-Level Interaction Insights into Carbon Utilization and Element Cycling Functions of Hydrothermarchaeota in Hydrothermal Sediment.</title>
        <authorList>
            <person name="Zhou Z."/>
            <person name="Liu Y."/>
            <person name="Xu W."/>
            <person name="Pan J."/>
            <person name="Luo Z.H."/>
            <person name="Li M."/>
        </authorList>
    </citation>
    <scope>NUCLEOTIDE SEQUENCE [LARGE SCALE GENOMIC DNA]</scope>
    <source>
        <strain evidence="4">SpSt-1074</strain>
    </source>
</reference>
<comment type="caution">
    <text evidence="4">The sequence shown here is derived from an EMBL/GenBank/DDBJ whole genome shotgun (WGS) entry which is preliminary data.</text>
</comment>